<feature type="compositionally biased region" description="Pro residues" evidence="1">
    <location>
        <begin position="131"/>
        <end position="160"/>
    </location>
</feature>
<dbReference type="EMBL" id="JEMA01000620">
    <property type="protein sequence ID" value="KYF67727.1"/>
    <property type="molecule type" value="Genomic_DNA"/>
</dbReference>
<accession>A0A150QIA3</accession>
<evidence type="ECO:0000256" key="2">
    <source>
        <dbReference type="SAM" id="Phobius"/>
    </source>
</evidence>
<name>A0A150QIA3_SORCE</name>
<comment type="caution">
    <text evidence="3">The sequence shown here is derived from an EMBL/GenBank/DDBJ whole genome shotgun (WGS) entry which is preliminary data.</text>
</comment>
<organism evidence="3 4">
    <name type="scientific">Sorangium cellulosum</name>
    <name type="common">Polyangium cellulosum</name>
    <dbReference type="NCBI Taxonomy" id="56"/>
    <lineage>
        <taxon>Bacteria</taxon>
        <taxon>Pseudomonadati</taxon>
        <taxon>Myxococcota</taxon>
        <taxon>Polyangia</taxon>
        <taxon>Polyangiales</taxon>
        <taxon>Polyangiaceae</taxon>
        <taxon>Sorangium</taxon>
    </lineage>
</organism>
<proteinExistence type="predicted"/>
<dbReference type="Proteomes" id="UP000075260">
    <property type="component" value="Unassembled WGS sequence"/>
</dbReference>
<feature type="region of interest" description="Disordered" evidence="1">
    <location>
        <begin position="74"/>
        <end position="173"/>
    </location>
</feature>
<keyword evidence="2" id="KW-0472">Membrane</keyword>
<gene>
    <name evidence="3" type="ORF">BE15_29520</name>
</gene>
<evidence type="ECO:0000256" key="1">
    <source>
        <dbReference type="SAM" id="MobiDB-lite"/>
    </source>
</evidence>
<keyword evidence="2" id="KW-0812">Transmembrane</keyword>
<feature type="transmembrane region" description="Helical" evidence="2">
    <location>
        <begin position="53"/>
        <end position="73"/>
    </location>
</feature>
<reference evidence="3 4" key="1">
    <citation type="submission" date="2014-02" db="EMBL/GenBank/DDBJ databases">
        <title>The small core and large imbalanced accessory genome model reveals a collaborative survival strategy of Sorangium cellulosum strains in nature.</title>
        <authorList>
            <person name="Han K."/>
            <person name="Peng R."/>
            <person name="Blom J."/>
            <person name="Li Y.-Z."/>
        </authorList>
    </citation>
    <scope>NUCLEOTIDE SEQUENCE [LARGE SCALE GENOMIC DNA]</scope>
    <source>
        <strain evidence="3 4">So0008-312</strain>
    </source>
</reference>
<feature type="compositionally biased region" description="Pro residues" evidence="1">
    <location>
        <begin position="79"/>
        <end position="89"/>
    </location>
</feature>
<dbReference type="AlphaFoldDB" id="A0A150QIA3"/>
<feature type="compositionally biased region" description="Low complexity" evidence="1">
    <location>
        <begin position="98"/>
        <end position="107"/>
    </location>
</feature>
<evidence type="ECO:0000313" key="4">
    <source>
        <dbReference type="Proteomes" id="UP000075260"/>
    </source>
</evidence>
<protein>
    <submittedName>
        <fullName evidence="3">Uncharacterized protein</fullName>
    </submittedName>
</protein>
<keyword evidence="2" id="KW-1133">Transmembrane helix</keyword>
<evidence type="ECO:0000313" key="3">
    <source>
        <dbReference type="EMBL" id="KYF67727.1"/>
    </source>
</evidence>
<sequence length="173" mass="17891">MAPSQWADRALPPIDKALLPSSLLPVTPPPVAVPKAPAATPTTGRRRAWMPTWLIVLLALVAVSSPFVLSTILRRETPPKAPEPAPPSSGMPTGSTQAPPEASERLPPAAPAPPEAAEPSLDDTAAEREPPAPAPPAPASPAPARPPRVAPPLPQAPVAPAPTDQPLDENWMQ</sequence>